<dbReference type="InterPro" id="IPR021333">
    <property type="entry name" value="DUF2946"/>
</dbReference>
<gene>
    <name evidence="1" type="ordered locus">Nham_1026</name>
</gene>
<protein>
    <recommendedName>
        <fullName evidence="3">DUF2946 domain-containing protein</fullName>
    </recommendedName>
</protein>
<organism evidence="1 2">
    <name type="scientific">Nitrobacter hamburgensis (strain DSM 10229 / NCIMB 13809 / X14)</name>
    <dbReference type="NCBI Taxonomy" id="323097"/>
    <lineage>
        <taxon>Bacteria</taxon>
        <taxon>Pseudomonadati</taxon>
        <taxon>Pseudomonadota</taxon>
        <taxon>Alphaproteobacteria</taxon>
        <taxon>Hyphomicrobiales</taxon>
        <taxon>Nitrobacteraceae</taxon>
        <taxon>Nitrobacter</taxon>
    </lineage>
</organism>
<dbReference type="RefSeq" id="WP_011509570.1">
    <property type="nucleotide sequence ID" value="NC_007964.1"/>
</dbReference>
<dbReference type="Proteomes" id="UP000001953">
    <property type="component" value="Chromosome"/>
</dbReference>
<evidence type="ECO:0008006" key="3">
    <source>
        <dbReference type="Google" id="ProtNLM"/>
    </source>
</evidence>
<dbReference type="AlphaFoldDB" id="Q1QPH3"/>
<name>Q1QPH3_NITHX</name>
<evidence type="ECO:0000313" key="1">
    <source>
        <dbReference type="EMBL" id="ABE61874.1"/>
    </source>
</evidence>
<evidence type="ECO:0000313" key="2">
    <source>
        <dbReference type="Proteomes" id="UP000001953"/>
    </source>
</evidence>
<proteinExistence type="predicted"/>
<accession>Q1QPH3</accession>
<keyword evidence="2" id="KW-1185">Reference proteome</keyword>
<dbReference type="EMBL" id="CP000319">
    <property type="protein sequence ID" value="ABE61874.1"/>
    <property type="molecule type" value="Genomic_DNA"/>
</dbReference>
<dbReference type="STRING" id="323097.Nham_1026"/>
<sequence>MRRAFSKFLPIVLFALWAQILAPIVPYLLTAAAADPSHSEICSSHPSSDQGDRQAPAPVHDCCYALCPAHAGVGQALLGGLPIHSLNIEREPQRVVWLDRASTLLPHRLHSPVQARAPPAP</sequence>
<dbReference type="HOGENOM" id="CLU_2035560_0_0_5"/>
<reference evidence="1 2" key="1">
    <citation type="submission" date="2006-03" db="EMBL/GenBank/DDBJ databases">
        <title>Complete sequence of chromosome of Nitrobacter hamburgensis X14.</title>
        <authorList>
            <consortium name="US DOE Joint Genome Institute"/>
            <person name="Copeland A."/>
            <person name="Lucas S."/>
            <person name="Lapidus A."/>
            <person name="Barry K."/>
            <person name="Detter J.C."/>
            <person name="Glavina del Rio T."/>
            <person name="Hammon N."/>
            <person name="Israni S."/>
            <person name="Dalin E."/>
            <person name="Tice H."/>
            <person name="Pitluck S."/>
            <person name="Chain P."/>
            <person name="Malfatti S."/>
            <person name="Shin M."/>
            <person name="Vergez L."/>
            <person name="Schmutz J."/>
            <person name="Larimer F."/>
            <person name="Land M."/>
            <person name="Hauser L."/>
            <person name="Kyrpides N."/>
            <person name="Ivanova N."/>
            <person name="Ward B."/>
            <person name="Arp D."/>
            <person name="Klotz M."/>
            <person name="Stein L."/>
            <person name="O'Mullan G."/>
            <person name="Starkenburg S."/>
            <person name="Sayavedra L."/>
            <person name="Poret-Peterson A.T."/>
            <person name="Gentry M.E."/>
            <person name="Bruce D."/>
            <person name="Richardson P."/>
        </authorList>
    </citation>
    <scope>NUCLEOTIDE SEQUENCE [LARGE SCALE GENOMIC DNA]</scope>
    <source>
        <strain evidence="2">DSM 10229 / NCIMB 13809 / X14</strain>
    </source>
</reference>
<dbReference type="KEGG" id="nha:Nham_1026"/>
<dbReference type="Pfam" id="PF11162">
    <property type="entry name" value="DUF2946"/>
    <property type="match status" value="1"/>
</dbReference>